<dbReference type="EMBL" id="JAVLVT010000013">
    <property type="protein sequence ID" value="MDS1272507.1"/>
    <property type="molecule type" value="Genomic_DNA"/>
</dbReference>
<evidence type="ECO:0000256" key="1">
    <source>
        <dbReference type="ARBA" id="ARBA00023015"/>
    </source>
</evidence>
<dbReference type="InterPro" id="IPR028082">
    <property type="entry name" value="Peripla_BP_I"/>
</dbReference>
<dbReference type="Proteomes" id="UP001250214">
    <property type="component" value="Unassembled WGS sequence"/>
</dbReference>
<keyword evidence="1" id="KW-0805">Transcription regulation</keyword>
<dbReference type="PROSITE" id="PS50932">
    <property type="entry name" value="HTH_LACI_2"/>
    <property type="match status" value="1"/>
</dbReference>
<dbReference type="Pfam" id="PF00356">
    <property type="entry name" value="LacI"/>
    <property type="match status" value="1"/>
</dbReference>
<keyword evidence="2 5" id="KW-0238">DNA-binding</keyword>
<dbReference type="Gene3D" id="1.10.260.40">
    <property type="entry name" value="lambda repressor-like DNA-binding domains"/>
    <property type="match status" value="1"/>
</dbReference>
<dbReference type="SMART" id="SM00354">
    <property type="entry name" value="HTH_LACI"/>
    <property type="match status" value="1"/>
</dbReference>
<accession>A0ABU2HBY6</accession>
<evidence type="ECO:0000313" key="6">
    <source>
        <dbReference type="Proteomes" id="UP001250214"/>
    </source>
</evidence>
<dbReference type="PANTHER" id="PTHR30146">
    <property type="entry name" value="LACI-RELATED TRANSCRIPTIONAL REPRESSOR"/>
    <property type="match status" value="1"/>
</dbReference>
<evidence type="ECO:0000259" key="4">
    <source>
        <dbReference type="PROSITE" id="PS50932"/>
    </source>
</evidence>
<name>A0ABU2HBY6_9ACTN</name>
<dbReference type="RefSeq" id="WP_310914094.1">
    <property type="nucleotide sequence ID" value="NZ_JAVLVT010000013.1"/>
</dbReference>
<dbReference type="InterPro" id="IPR046335">
    <property type="entry name" value="LacI/GalR-like_sensor"/>
</dbReference>
<dbReference type="SUPFAM" id="SSF47413">
    <property type="entry name" value="lambda repressor-like DNA-binding domains"/>
    <property type="match status" value="1"/>
</dbReference>
<evidence type="ECO:0000256" key="2">
    <source>
        <dbReference type="ARBA" id="ARBA00023125"/>
    </source>
</evidence>
<dbReference type="CDD" id="cd01392">
    <property type="entry name" value="HTH_LacI"/>
    <property type="match status" value="1"/>
</dbReference>
<dbReference type="Gene3D" id="3.40.50.2300">
    <property type="match status" value="2"/>
</dbReference>
<sequence>MSARRRPTLEMVAERAGVGRGTVSRVINRSANVSEDTRKAVLQAVSDLGYVPNRAARTLVTRRTETVALVVSEQHERVFAEPFFARIVKGVSTVLHEHGLQLMLTMVGSGAEHERVGQYLTEGHVDGVMLVSEHRDDPLPARLAHAGVPCVHGGRPLGRQLESLSFVDIDNLGGGRTATQHLVDLGRRTVGTLTGPQDMVAGVERLEGYTRALRDSGQEYRPELVSEGDFSYEGGAAAMRTLLSRAPELDGVFAASDLMALAALRVLREFGRRIPEDVAVVGFDDVALAEHSDPPLTTIHQPTEEMGYQLAQLLMEQLEQTDVVPPSQQTIVLDTHLVRRASA</sequence>
<gene>
    <name evidence="5" type="ORF">RIF23_19650</name>
</gene>
<protein>
    <submittedName>
        <fullName evidence="5">LacI family DNA-binding transcriptional regulator</fullName>
    </submittedName>
</protein>
<dbReference type="InterPro" id="IPR000843">
    <property type="entry name" value="HTH_LacI"/>
</dbReference>
<dbReference type="GO" id="GO:0003677">
    <property type="term" value="F:DNA binding"/>
    <property type="evidence" value="ECO:0007669"/>
    <property type="project" value="UniProtKB-KW"/>
</dbReference>
<dbReference type="InterPro" id="IPR010982">
    <property type="entry name" value="Lambda_DNA-bd_dom_sf"/>
</dbReference>
<reference evidence="6" key="1">
    <citation type="submission" date="2023-07" db="EMBL/GenBank/DDBJ databases">
        <title>Novel species in the genus Lipingzhangella isolated from Sambhar Salt Lake.</title>
        <authorList>
            <person name="Jiya N."/>
            <person name="Kajale S."/>
            <person name="Sharma A."/>
        </authorList>
    </citation>
    <scope>NUCLEOTIDE SEQUENCE [LARGE SCALE GENOMIC DNA]</scope>
    <source>
        <strain evidence="6">LS1_29</strain>
    </source>
</reference>
<keyword evidence="6" id="KW-1185">Reference proteome</keyword>
<dbReference type="SUPFAM" id="SSF53822">
    <property type="entry name" value="Periplasmic binding protein-like I"/>
    <property type="match status" value="1"/>
</dbReference>
<keyword evidence="3" id="KW-0804">Transcription</keyword>
<proteinExistence type="predicted"/>
<evidence type="ECO:0000313" key="5">
    <source>
        <dbReference type="EMBL" id="MDS1272507.1"/>
    </source>
</evidence>
<feature type="domain" description="HTH lacI-type" evidence="4">
    <location>
        <begin position="7"/>
        <end position="61"/>
    </location>
</feature>
<comment type="caution">
    <text evidence="5">The sequence shown here is derived from an EMBL/GenBank/DDBJ whole genome shotgun (WGS) entry which is preliminary data.</text>
</comment>
<dbReference type="PANTHER" id="PTHR30146:SF109">
    <property type="entry name" value="HTH-TYPE TRANSCRIPTIONAL REGULATOR GALS"/>
    <property type="match status" value="1"/>
</dbReference>
<evidence type="ECO:0000256" key="3">
    <source>
        <dbReference type="ARBA" id="ARBA00023163"/>
    </source>
</evidence>
<dbReference type="CDD" id="cd06267">
    <property type="entry name" value="PBP1_LacI_sugar_binding-like"/>
    <property type="match status" value="1"/>
</dbReference>
<dbReference type="Pfam" id="PF13377">
    <property type="entry name" value="Peripla_BP_3"/>
    <property type="match status" value="1"/>
</dbReference>
<organism evidence="5 6">
    <name type="scientific">Lipingzhangella rawalii</name>
    <dbReference type="NCBI Taxonomy" id="2055835"/>
    <lineage>
        <taxon>Bacteria</taxon>
        <taxon>Bacillati</taxon>
        <taxon>Actinomycetota</taxon>
        <taxon>Actinomycetes</taxon>
        <taxon>Streptosporangiales</taxon>
        <taxon>Nocardiopsidaceae</taxon>
        <taxon>Lipingzhangella</taxon>
    </lineage>
</organism>